<evidence type="ECO:0000313" key="2">
    <source>
        <dbReference type="EMBL" id="KAL3806319.1"/>
    </source>
</evidence>
<dbReference type="PANTHER" id="PTHR14194:SF86">
    <property type="entry name" value="OS05G0110300 PROTEIN"/>
    <property type="match status" value="1"/>
</dbReference>
<dbReference type="Gene3D" id="3.40.50.720">
    <property type="entry name" value="NAD(P)-binding Rossmann-like Domain"/>
    <property type="match status" value="1"/>
</dbReference>
<accession>A0ABD3R0H1</accession>
<dbReference type="InterPro" id="IPR036291">
    <property type="entry name" value="NAD(P)-bd_dom_sf"/>
</dbReference>
<dbReference type="InterPro" id="IPR044163">
    <property type="entry name" value="SARED1-like"/>
</dbReference>
<comment type="caution">
    <text evidence="2">The sequence shown here is derived from an EMBL/GenBank/DDBJ whole genome shotgun (WGS) entry which is preliminary data.</text>
</comment>
<sequence length="310" mass="33872">MNLPGQVSKKVIVTGAAGRTGSLVFSLLDTDPRFDVVGLVRSEESARKLIAKTDCLLEEVVVSDVTQMQFGNVQDRDTCPWPHPLDNAEAMVICTSAVPQVSKYSLIKAILKIPINILTRKKAINFRDLKFKYKPGQHPEMVDYVGVKKQIDFAKTLGVKHVVLVSSMGVLDPNNFLNQIGKDKYGNGHGDILIWKRKAEKYLCASGLQFTIIHPGGLVDTEPCKQDLVLDVDDVLMKMEKKSISRGDVASLCIAALTESGDRSVSFDCIGKQRDAAEGGESPIISADEAFRLFLLTGKTADYTLGPTGM</sequence>
<dbReference type="SUPFAM" id="SSF51735">
    <property type="entry name" value="NAD(P)-binding Rossmann-fold domains"/>
    <property type="match status" value="1"/>
</dbReference>
<dbReference type="InterPro" id="IPR016040">
    <property type="entry name" value="NAD(P)-bd_dom"/>
</dbReference>
<organism evidence="2 3">
    <name type="scientific">Cyclostephanos tholiformis</name>
    <dbReference type="NCBI Taxonomy" id="382380"/>
    <lineage>
        <taxon>Eukaryota</taxon>
        <taxon>Sar</taxon>
        <taxon>Stramenopiles</taxon>
        <taxon>Ochrophyta</taxon>
        <taxon>Bacillariophyta</taxon>
        <taxon>Coscinodiscophyceae</taxon>
        <taxon>Thalassiosirophycidae</taxon>
        <taxon>Stephanodiscales</taxon>
        <taxon>Stephanodiscaceae</taxon>
        <taxon>Cyclostephanos</taxon>
    </lineage>
</organism>
<dbReference type="EMBL" id="JALLPB020000835">
    <property type="protein sequence ID" value="KAL3806319.1"/>
    <property type="molecule type" value="Genomic_DNA"/>
</dbReference>
<dbReference type="Pfam" id="PF13460">
    <property type="entry name" value="NAD_binding_10"/>
    <property type="match status" value="1"/>
</dbReference>
<reference evidence="2 3" key="1">
    <citation type="submission" date="2024-10" db="EMBL/GenBank/DDBJ databases">
        <title>Updated reference genomes for cyclostephanoid diatoms.</title>
        <authorList>
            <person name="Roberts W.R."/>
            <person name="Alverson A.J."/>
        </authorList>
    </citation>
    <scope>NUCLEOTIDE SEQUENCE [LARGE SCALE GENOMIC DNA]</scope>
    <source>
        <strain evidence="2 3">AJA228-03</strain>
    </source>
</reference>
<protein>
    <recommendedName>
        <fullName evidence="1">NAD(P)-binding domain-containing protein</fullName>
    </recommendedName>
</protein>
<dbReference type="Proteomes" id="UP001530377">
    <property type="component" value="Unassembled WGS sequence"/>
</dbReference>
<evidence type="ECO:0000259" key="1">
    <source>
        <dbReference type="Pfam" id="PF13460"/>
    </source>
</evidence>
<dbReference type="PANTHER" id="PTHR14194">
    <property type="entry name" value="NITROGEN METABOLIC REGULATION PROTEIN NMR-RELATED"/>
    <property type="match status" value="1"/>
</dbReference>
<evidence type="ECO:0000313" key="3">
    <source>
        <dbReference type="Proteomes" id="UP001530377"/>
    </source>
</evidence>
<proteinExistence type="predicted"/>
<dbReference type="AlphaFoldDB" id="A0ABD3R0H1"/>
<feature type="domain" description="NAD(P)-binding" evidence="1">
    <location>
        <begin position="143"/>
        <end position="259"/>
    </location>
</feature>
<gene>
    <name evidence="2" type="ORF">ACHAXA_001059</name>
</gene>
<name>A0ABD3R0H1_9STRA</name>
<keyword evidence="3" id="KW-1185">Reference proteome</keyword>